<feature type="region of interest" description="Disordered" evidence="1">
    <location>
        <begin position="2544"/>
        <end position="2613"/>
    </location>
</feature>
<dbReference type="InterPro" id="IPR047881">
    <property type="entry name" value="LktA_repeat"/>
</dbReference>
<dbReference type="EMBL" id="AFHQ01000027">
    <property type="protein sequence ID" value="EGK60805.1"/>
    <property type="molecule type" value="Genomic_DNA"/>
</dbReference>
<accession>F5RKY0</accession>
<dbReference type="Gene3D" id="2.160.20.10">
    <property type="entry name" value="Single-stranded right-handed beta-helix, Pectin lyase-like"/>
    <property type="match status" value="1"/>
</dbReference>
<dbReference type="InterPro" id="IPR012334">
    <property type="entry name" value="Pectin_lyas_fold"/>
</dbReference>
<proteinExistence type="predicted"/>
<keyword evidence="3" id="KW-1185">Reference proteome</keyword>
<name>F5RKY0_9FIRM</name>
<comment type="caution">
    <text evidence="2">The sequence shown here is derived from an EMBL/GenBank/DDBJ whole genome shotgun (WGS) entry which is preliminary data.</text>
</comment>
<dbReference type="eggNOG" id="COG2911">
    <property type="taxonomic scope" value="Bacteria"/>
</dbReference>
<dbReference type="eggNOG" id="COG3210">
    <property type="taxonomic scope" value="Bacteria"/>
</dbReference>
<dbReference type="HOGENOM" id="CLU_000059_0_0_9"/>
<organism evidence="2 3">
    <name type="scientific">Centipeda periodontii DSM 2778</name>
    <dbReference type="NCBI Taxonomy" id="888060"/>
    <lineage>
        <taxon>Bacteria</taxon>
        <taxon>Bacillati</taxon>
        <taxon>Bacillota</taxon>
        <taxon>Negativicutes</taxon>
        <taxon>Selenomonadales</taxon>
        <taxon>Selenomonadaceae</taxon>
        <taxon>Centipeda</taxon>
    </lineage>
</organism>
<protein>
    <submittedName>
        <fullName evidence="2">Hemagluttinin repeat protein</fullName>
    </submittedName>
</protein>
<reference evidence="2 3" key="1">
    <citation type="submission" date="2011-04" db="EMBL/GenBank/DDBJ databases">
        <authorList>
            <person name="Muzny D."/>
            <person name="Qin X."/>
            <person name="Deng J."/>
            <person name="Jiang H."/>
            <person name="Liu Y."/>
            <person name="Qu J."/>
            <person name="Song X.-Z."/>
            <person name="Zhang L."/>
            <person name="Thornton R."/>
            <person name="Coyle M."/>
            <person name="Francisco L."/>
            <person name="Jackson L."/>
            <person name="Javaid M."/>
            <person name="Korchina V."/>
            <person name="Kovar C."/>
            <person name="Mata R."/>
            <person name="Mathew T."/>
            <person name="Ngo R."/>
            <person name="Nguyen L."/>
            <person name="Nguyen N."/>
            <person name="Okwuonu G."/>
            <person name="Ongeri F."/>
            <person name="Pham C."/>
            <person name="Simmons D."/>
            <person name="Wilczek-Boney K."/>
            <person name="Hale W."/>
            <person name="Jakkamsetti A."/>
            <person name="Pham P."/>
            <person name="Ruth R."/>
            <person name="San Lucas F."/>
            <person name="Warren J."/>
            <person name="Zhang J."/>
            <person name="Zhao Z."/>
            <person name="Zhou C."/>
            <person name="Zhu D."/>
            <person name="Lee S."/>
            <person name="Bess C."/>
            <person name="Blankenburg K."/>
            <person name="Forbes L."/>
            <person name="Fu Q."/>
            <person name="Gubbala S."/>
            <person name="Hirani K."/>
            <person name="Jayaseelan J.C."/>
            <person name="Lara F."/>
            <person name="Munidasa M."/>
            <person name="Palculict T."/>
            <person name="Patil S."/>
            <person name="Pu L.-L."/>
            <person name="Saada N."/>
            <person name="Tang L."/>
            <person name="Weissenberger G."/>
            <person name="Zhu Y."/>
            <person name="Hemphill L."/>
            <person name="Shang Y."/>
            <person name="Youmans B."/>
            <person name="Ayvaz T."/>
            <person name="Ross M."/>
            <person name="Santibanez J."/>
            <person name="Aqrawi P."/>
            <person name="Gross S."/>
            <person name="Joshi V."/>
            <person name="Fowler G."/>
            <person name="Nazareth L."/>
            <person name="Reid J."/>
            <person name="Worley K."/>
            <person name="Petrosino J."/>
            <person name="Highlander S."/>
            <person name="Gibbs R."/>
        </authorList>
    </citation>
    <scope>NUCLEOTIDE SEQUENCE [LARGE SCALE GENOMIC DNA]</scope>
    <source>
        <strain evidence="2 3">DSM 2778</strain>
    </source>
</reference>
<evidence type="ECO:0000313" key="2">
    <source>
        <dbReference type="EMBL" id="EGK60805.1"/>
    </source>
</evidence>
<dbReference type="NCBIfam" id="NF012204">
    <property type="entry name" value="adhes_FxxPxG"/>
    <property type="match status" value="1"/>
</dbReference>
<feature type="compositionally biased region" description="Basic and acidic residues" evidence="1">
    <location>
        <begin position="2544"/>
        <end position="2568"/>
    </location>
</feature>
<dbReference type="NCBIfam" id="NF012206">
    <property type="entry name" value="LktA_tand_53"/>
    <property type="match status" value="3"/>
</dbReference>
<sequence length="6826" mass="695797">MKGRGIMSSYRKLARKQAFRLGLAVTAMVGGMTGWHTAAYADGATDIQKMDAANAGAITRSGDVWTVVPDKVENDIATNAFSKFVVNQNNVANLQMYKGGVSANTLVNMVQGRIDIRGTVNVLKNATTIGGNVFFLSPEGMAVGRTGVINAGSITALTPSTDWFNDHLRDNRVKVTAADMDALKAGTIPLNADGSIVIDGQLNAQSGIHLGAPAITVGSAASTAAQLTSQKDLNFAALVNAGSTSAGLGTLTAATGAGGDIVLAAASNRLNSTTDDVPKYTNPLSGSKNEIKAELTVGKSARVTGDQNIALSSYAEHTADQSEAFGGTSSNTSAQLLGQIVKTTAHTTVNGTVTADGRLSATAKAKNIASEAGPLSNAAGLADEVAGVIAVNVDPSYMIMGSEATVKIGADAALTAKGADVTVTQDGKTVVQERALTVGADARSSVDAGATTSKIKFANIKHTNAVPAMAVGYAKAQSAANVTVEGRLTAEQGSVDVHAKSREDLIAAAHAKTTQLGAGADSTQIMNVAVLVARGNNDAQVKIGQGAAVTAEKQADITADATTKLETSASASGKENSLLNVAVNVTKQTSAAHTEVRGTVTGKTAANIYAHNTQLKNSVEASTAAGKSGMMTDFSNAAANTNTVTGLTQKIKNVIGGIRSKIGFPSDGLSSPTELDKLGEKISLGGAVNVLNEEQQAHVLLAPHAVINSDGAVKIDANSTIRGTHVRAQSAVNSQTDPNWYLTKDGKTEKVQAGKTEETQGMGSFAVNVANIKNTAGVTTLAAEESGTSYAPNITGKTVDITADGHILYTNIDDMISELRASFAEFKQHCAAFQGAHAGTLTAAQDKADAYLAKCDNDPAYIVSKEGLKEAKELAAAIKAVADVLKADVTVPADLAERALAFADPSNYLTFQASAKFSGKGATQENPDAEQAKIAGAAGVNFADVDNHAAVVLGRGTKVTAADEVTVAASSKKQLVTLAGAPAWQAGADVAIGGNIGITVGDTTADTIVAEGVEITGRKAAIKATNSYDGIHLAIAAGKGGKIGFQGMANYVGGTSGAVTSVDDEAKITAATAAQMNALNTTNITNIAGSAVLGTGAAIGLSAALNNIAQTSIAAIADNDAAGETQGDKTAEQRTEKQIRAAQKRAVQPFGNVNAADLYGTAAKKAEGAVQAETLDVHAEQKGLINAAAAAGAIATGDDTSEKGGIFDKIGQTVTTGKNMVGNGITKIDNKLQDLVGSSLKKQAEKKTVPINAVKNLGFNQKQPPFTLDLAGSASVNLSKVTTAAEVKGANVTLTTNAASPAAMKNLTVSAQDSSFTGAWGGALAVTWKTTTKSQNEDSANAGIAGAASVNVQRHRDVLALMSDNRIKGADSIENIAVQKGATVAAALGLSVMKTSGKTVTSTAAPVSLTYNEGGSVTTAQMRDNYVNAAADGSVLAGAQKTALSNRAVSSNTQVSGGVSAGLVFGSKSSNAVGAVVAVSNLRNDVHADITQTRKDTGALRNIGALTNEAVSGMTQIGAAIGVGAASGSKHAAAVTGSFAVNNFANKTAAQLTRVTLTADSANVRADDKQEAGAYQEYLEERGIETSGDKYQEDFAKGKSNSSLAVDQDGNLTHSGGSTIVTAAASISAAAGSSAATAAGIGVGVGVIKNDFTAGVSGSDLELKGAQGLNVESVADTRAINVAAGVAGSGGIAAAGSASVIATNNETSAIVKDSTIKAQKLQANALTKSLLVNVAGQISVSAGGAGVAAGLATAVNMIDNNTTAALRGGRLTLSHDGIVNLNAQNIGGIEALTAGVAAGTQAAVSGAISVNVGKNDTRAEIAQYEVTKGRMVDAEIRGAKSVRVTTLDQTRQDAAVGGVSASTQGGAVGASVAFNALLGQQNTARISGAKIRLAEGGMATVNAVNQGELNTVALNVAGSGGSVAFAGAAAVADVDQDTTAEIVSSDIEAEAGKTAGDVTVQADGKLTARTFAIVGSGSSEGAAIGAGVAVNLLDADTNAVISGGKIHAANVITDAKSDLDILNIGMGVAASSEGVAVSGSVAVNKIDNDTRAKITDGAKVTARKNAVVTAASDDRIQNYSGQLTASAEGAAAGVSVSTNIIGSHTDAEISGRGTEVISHTKNTDAATTVKDGLDHGKLYNAPLTLGTLTGLDGLSAGRKENTYRGVAVSASATHTENSFLVNAGVTGMGAVVSGTVNTNVIGGTTSAKITDATAKAAGADVSVRADDATNSGALVGTVSVAGEGAALGTGSSINLVNRTTQAAAERSTITAKNAAIDARSGQGIAALTMGVSFADEFGAANSNNFVRMEQHTNAALTDSKVDVSGLSVTADNLARLHANALTKGLAGYGVGAGVGTAVLLDRSTTEADVAVTTVSYADDQGETLVRAHNEEHLTNAVYSLGAAGLGGVGASIGGGDVRNTVKAAVRNSSLGYVKVNQDDTKAETAAKKITVSAENDLDFDEQSGVYGGGAVGASVGIAVNNFKSTVESVVTGSTLHAREAADITAHDAKTIRQLATNGAAGIAAVGLNIMVMNVGADLKDSYTMEEGSDKEKQRADLKQHTDKEKAQEQDAAARSQEGLSYVSSDNSGNALAEKTAPSTEAKASARAERSHIRADGNGSAISLSARDTMNITQLTMQAGVGGIAVGGAAGIVESRANAEVVTSDSKLRADTITLDSAKDGAATLKIYQGAAGAGAFNAAYGGLNMGGRNDLALSGTEMHGKTITGKTRDESTGKVEIIGVAAATGNGANILVGNAAHDGVQTMRVANSTLTADGDLTLSMTRAAKTADAPTLQSITKAAASGITFAGNGIAALARETGGMTMHLAQGNTLATAGALTLRTDNRADVRAETGALSASMIAAATATHASASFGTEKNAYRNRILIGVEDQQGGRTDGENTLSGKTVTIAAETNAKESAQLKSLSAAGSAGVQVSTAKIGAYSDAKTLLSSRTNYRTAVISPTSAQPSGGKELQISTKNIHTQDLDARGIAAGGLFATATNYGAIKNVLHSDTTAYGTGSGSILHNAALTTHAEAMKTGKADGSGGALVAISPIAAGISDDTTLRAQTKIMGTWNMLGALDAKASTYDNSLHNVDALQAAIVGGSGTRLTKTLAQNAAVSVENAQIETVGAQYYEAKNAFSHADKDAASGYGAGSAHAGDVSTVMTESAKITFKNSTARTAGRAGITAHSLTEGTSKTSGIVKAAGVVPFTMMNGKLGVTYDNAVETINSRLTTAKAGANITLAAKDDTELRYEMNADTQGGLAGTAGAALTSNITRGNIVRVDGASTLFSSHDVNLYTGRGIDPQTGERNLGTFKLSLLADATNRTAIPLRTAPKLDNKMKQTNTVDIARGAHVESVRHANLSAVPGYTQAYESATEYTVWSGKGAQGSLTTTADGSKIKNEEAHNTVRVDGSVTAGIHNRLSMNIRQKSPGMSEAKTKELTAKLAGMTSAEKEALAQKTDATGEERLLRDIYMLSEGKGALSADEAQWLYGQLVGAIDADITDGKEWLDKNAIRYQEFTLNNPYLTEYNNLMRAYSHVKKGSTEGNNLWTTIARLKESMKAEGFVDGDTVLSSRTTIGLVLPDLAVSGGNVNIEADTVSGTGSLTAKGAPVVNVRSAAERRLIVQDVKISDAGGRVRLGEADLTGEQFGGAVHTDKNTSDSSITIHSTAQASDADIELHGDIITPGTITVKTANSSIRSTNRSNMRAAQIHVEAPNGAVSQSSPQGTVFIGGDPLARFSRPGPLANWIQKIVSDNLEAGKTEALEFKNAKDFYATILLGALFIPGLREDAEQLFKEASRHDATWVAGKDISIAARNVNINGLIQSGYPSYKIKLDASANDAIAAADRLRTEERLRVSDEQTYWDETAADGRGAWAYRPAVYYNAKEGYLFTDAMETGGGNVTITGALSSTSNPIITKDGCVVDGRGRILARGGESDISIDTSAVTRDLHLGAITNRAGGGRVLLSDRNTGKTTEYLSNGTYRSYTIGTEEKNRGDFEDAPTENGMAQYAPKAGLTYNWTGGRSGKKTQTTYSYGERFLANGHWSTGDVGKNITDKNIEDGTVRVSKMESDGDILPNGVYFGTGDTSKYHWVDGSVYESTGEKFPNPPAITKYYGKWQEKNGKRVYNDDGTPHMINTWWGERLKYGIYFHQWNEVTTKGTSNTYHIAADKKIGIDFLAGDGSGNVSVHTNGSLILNGGIRNISNNTYAVDLKSDAGRIESNLGRNGIVYTNNLTAHAANGITLVQSAADAAAASKLTLETTQGAIDLTSQRGDVQLVKGYAGADVGIRASGSIVGAMPGSDPAVKGANITLESTGAIDLPIVASGRVDVSAGGNIKLTQKQTGGDLKVGRIQSTNGDVDLTAEGGAIVDAMPEEGRLSDAEARMERWRELGLTHASDGANESAQSAAAAKAERLKGLEVLGKAAARGMSAAGASDADVEKLYADYQALSEAYRNDAAIQAARKAYADELKASHEAGWSAEEAYARTIGTAEQAFFTQKGIVKTDAHAQTEVDKARTFIRDYKTLAQSDSYGWSANGLRYAIQKSVINATPGQVAEVKTPNIIGRNITLTAGRNKGIGEDGSKIRIANADLLKEQNLITLSNARAGEMRWTADGVEVTHTRPVKVQVREGGKVNLTGDQRVYVVSKDSALNLGTVASKGDVYLQGARGIYGTGTAITAKNLSLYGGSGGIGTADKHLRINATGVLDANAVGGIYIKQDDTRPLTIQAVGSSGDVVLTASKGMRMTTEEGKTGGYIKGAHVTLKSTENSLGTAADGIRIAANSLLYADAGAHDVHIASDDNGTLLIGALKGKNISVHAVKGVEMKEDEDKAAKIEAEENADIASGEGAIALAQGAVAAKKVSLSAKNGITQSKNGSIKTNALGVKSDGAVRLLGTQNIFPALTLTGIAGDRVGGSVHIVNTGGMRVSPLDVAGDLTIAQKGALTMGGDVRADGTLTIETDDRLAAQNITAGRAATLNAGTALTAHNITAGGNSVLNAGADLTANDVTAGGSLNAKAKNITANNVNVTDNTNITAGADFKVHDVNVGGELNAKGQTITAENIKSTGKTALTATTDSITAKNLRAGGTLDAVAKTNLTVDTVTGKSKIALTAQTGNLKATGAVHTDTDAVLTAGKDVTLGGAFSAKQNVSLTAGQNATLNDKTDVGGTLTANVGRDLVTNGAVTTGQNFVVTVGNNLTTNETVTAGSDFTANVGNNVTTNNIVTTGGNLAMKGTNDLTAHAAVLSHGGATLDAQNVKLNADLTADKNLTITATKNIFTKAGTNLYTKSDGRLKAHDANLDGDVRADGTLTIETDDKLTAKNITVGKAATLNAGTALTAHDINAGNDAVLNAGADLTANDVTAGGSLSAKAKNITANNVSVIGNTIITAGADFKVHDVTAGGDLTAKGQNINANNVTSTGKTALTATADSITAKNLRADGTLDAVAKNNLTVDTVTGKSKIALTAQTGNLKATGAVHTDTDAVLTAGKDVTLAGTFSAGSAQLTAGENAMLGGTTDVGETLTAKVGRDLVTNGAVTTGQNFVATVGNNLTTNETVTTGSDFTATAGNDFTSNDKLAAGQNLVANVGNDFTTNGAVTTGSDFTATVGNNVTTNNIVTTGGNLVMKVTNDLTAHAAVLSHGTAQLDAQNVKLNADLTADKNLTITATKNIFTKEGTNLSTKTDGRLKAHSARLDGDVRADGTLTIETDDKLTAKNITAGSAATLNAGTALTAQNITAGGDAVLNVGADLTANDVNVIGNTNITAGADFKVHDVNVGGDLNAKGQNITAESIKSTGKTVLTATTDSITAKNLRADGTLDAVAKNNLTVDTVTGKSKIALTAQTGNLKANGAVHTDTDAVLTAGRDVTLAGTFSAGSAQLTAGENAMLGGTTDVGETLTAKVGRDLAANGTLQTGSDFNATVGNDFTLNDKLAAGQNLVANVGNDFTTNGAVTTGSDFTATVGNNVITNNIVTTGGSLAMKVTNDLTAHAAVLSHGGATLDAQNVNLNANLSSDKNLAITAKNNIFTKEGTNLYSKSDGRLKAHDANLDGDVRADGTLTIETDDKLTAKNITAGSAAALNAGTALTAQNITAGGGLNAKAKNITVSNAGAGGNAVLNAETALMAQNVTAGGNAALKAGAELSAKNVNVGGNADITAGSNLTANDVSVGGNLNAKAQNIRVSNVTGKGNADLTAEQNATLGGKTDVGGNLTAQVGNDLIAVGAVITGKELIANVGNDLAVNDLVSTGGNASLTVGRNVTLDGALITGGNFTANVAHDLTANDAVTTGADFAAIVGNNAVTNGIVTTNGALKWNVGKDLTTNAAVLSHGTTTIDAQNVKLSADLMSDKNLTITAKNNIFTKEGANLSTKSDGRLKAHTADLGGDVRADGTLTIETDEQLTAQNITAGNATLKAGAELSAKSVNVGGNADITAGANLTANDLVAGGTADLHAGKAMDTGSISAGTVKLHAADGHIYAHGAITAAHDAAVSTGAQGAITLEKTLTAGKNITLDTKRGDMLFGGDVRSKEGAITATIEEHGNIGQLGGAKISVEAAAKGAGYVTLTNKGTGDIDLHRIYADRDIRTSLEHGNIHVYEMNGALVAVVLKDPDKKMALENIIAERRMIVQGSDMNLDNIRVREGSDGLLSIEPAGARDDRPIENFTMGNLNLSDATGIRFERLWANNAKLKISGGRVYFDKLFIEGRADISYAGQETSIYGTPPQIDGNAVTYWNDINRNNPRTNLGAWKEGGADTWMYIHFTGPNRQESRGNLLSLANYRFVYPQRENLVDFMGHALWSAERTDLGMKHISATDGTALAMQTQAKPLDRTTENATADELTVVE</sequence>
<gene>
    <name evidence="2" type="ORF">HMPREF9081_0915</name>
</gene>
<feature type="compositionally biased region" description="Polar residues" evidence="1">
    <location>
        <begin position="2577"/>
        <end position="2589"/>
    </location>
</feature>
<dbReference type="Proteomes" id="UP000004067">
    <property type="component" value="Unassembled WGS sequence"/>
</dbReference>
<evidence type="ECO:0000313" key="3">
    <source>
        <dbReference type="Proteomes" id="UP000004067"/>
    </source>
</evidence>
<dbReference type="OrthoDB" id="1659780at2"/>
<feature type="compositionally biased region" description="Basic and acidic residues" evidence="1">
    <location>
        <begin position="2603"/>
        <end position="2613"/>
    </location>
</feature>
<dbReference type="STRING" id="888060.HMPREF9081_0915"/>
<evidence type="ECO:0000256" key="1">
    <source>
        <dbReference type="SAM" id="MobiDB-lite"/>
    </source>
</evidence>